<evidence type="ECO:0000313" key="4">
    <source>
        <dbReference type="Proteomes" id="UP000823775"/>
    </source>
</evidence>
<proteinExistence type="predicted"/>
<dbReference type="EMBL" id="JACEIK010004844">
    <property type="protein sequence ID" value="MCD9646572.1"/>
    <property type="molecule type" value="Genomic_DNA"/>
</dbReference>
<sequence>MGCYTQSFKEGEKEKKGPNPVVRRERKSTSEVIALDVSPEELGLQLLAQRVQIPDTLYPEVAILFYEMENVKHARYCTWAPMVLITPNSRSTAGIRQAMPSQFSPGVLDPIWYQTMVLKILYKVIFISILVVVLNYLNFAISLKDYRRVDKFTTKCLMNDCAHAAAKASVLVAESLQ</sequence>
<gene>
    <name evidence="3" type="ORF">HAX54_036508</name>
</gene>
<evidence type="ECO:0000256" key="1">
    <source>
        <dbReference type="SAM" id="MobiDB-lite"/>
    </source>
</evidence>
<accession>A0ABS8VJB7</accession>
<feature type="region of interest" description="Disordered" evidence="1">
    <location>
        <begin position="1"/>
        <end position="25"/>
    </location>
</feature>
<evidence type="ECO:0000313" key="3">
    <source>
        <dbReference type="EMBL" id="MCD9646572.1"/>
    </source>
</evidence>
<keyword evidence="2" id="KW-0472">Membrane</keyword>
<evidence type="ECO:0000256" key="2">
    <source>
        <dbReference type="SAM" id="Phobius"/>
    </source>
</evidence>
<dbReference type="Proteomes" id="UP000823775">
    <property type="component" value="Unassembled WGS sequence"/>
</dbReference>
<feature type="transmembrane region" description="Helical" evidence="2">
    <location>
        <begin position="120"/>
        <end position="141"/>
    </location>
</feature>
<protein>
    <submittedName>
        <fullName evidence="3">Uncharacterized protein</fullName>
    </submittedName>
</protein>
<reference evidence="3 4" key="1">
    <citation type="journal article" date="2021" name="BMC Genomics">
        <title>Datura genome reveals duplications of psychoactive alkaloid biosynthetic genes and high mutation rate following tissue culture.</title>
        <authorList>
            <person name="Rajewski A."/>
            <person name="Carter-House D."/>
            <person name="Stajich J."/>
            <person name="Litt A."/>
        </authorList>
    </citation>
    <scope>NUCLEOTIDE SEQUENCE [LARGE SCALE GENOMIC DNA]</scope>
    <source>
        <strain evidence="3">AR-01</strain>
    </source>
</reference>
<name>A0ABS8VJB7_DATST</name>
<keyword evidence="2" id="KW-0812">Transmembrane</keyword>
<comment type="caution">
    <text evidence="3">The sequence shown here is derived from an EMBL/GenBank/DDBJ whole genome shotgun (WGS) entry which is preliminary data.</text>
</comment>
<keyword evidence="2" id="KW-1133">Transmembrane helix</keyword>
<organism evidence="3 4">
    <name type="scientific">Datura stramonium</name>
    <name type="common">Jimsonweed</name>
    <name type="synonym">Common thornapple</name>
    <dbReference type="NCBI Taxonomy" id="4076"/>
    <lineage>
        <taxon>Eukaryota</taxon>
        <taxon>Viridiplantae</taxon>
        <taxon>Streptophyta</taxon>
        <taxon>Embryophyta</taxon>
        <taxon>Tracheophyta</taxon>
        <taxon>Spermatophyta</taxon>
        <taxon>Magnoliopsida</taxon>
        <taxon>eudicotyledons</taxon>
        <taxon>Gunneridae</taxon>
        <taxon>Pentapetalae</taxon>
        <taxon>asterids</taxon>
        <taxon>lamiids</taxon>
        <taxon>Solanales</taxon>
        <taxon>Solanaceae</taxon>
        <taxon>Solanoideae</taxon>
        <taxon>Datureae</taxon>
        <taxon>Datura</taxon>
    </lineage>
</organism>
<keyword evidence="4" id="KW-1185">Reference proteome</keyword>